<name>A0ABU6UKI7_9FABA</name>
<accession>A0ABU6UKI7</accession>
<dbReference type="EMBL" id="JASCZI010121179">
    <property type="protein sequence ID" value="MED6160348.1"/>
    <property type="molecule type" value="Genomic_DNA"/>
</dbReference>
<evidence type="ECO:0000313" key="2">
    <source>
        <dbReference type="EMBL" id="MED6160348.1"/>
    </source>
</evidence>
<keyword evidence="3" id="KW-1185">Reference proteome</keyword>
<protein>
    <submittedName>
        <fullName evidence="2">Uncharacterized protein</fullName>
    </submittedName>
</protein>
<evidence type="ECO:0000256" key="1">
    <source>
        <dbReference type="SAM" id="MobiDB-lite"/>
    </source>
</evidence>
<feature type="compositionally biased region" description="Basic and acidic residues" evidence="1">
    <location>
        <begin position="273"/>
        <end position="292"/>
    </location>
</feature>
<organism evidence="2 3">
    <name type="scientific">Stylosanthes scabra</name>
    <dbReference type="NCBI Taxonomy" id="79078"/>
    <lineage>
        <taxon>Eukaryota</taxon>
        <taxon>Viridiplantae</taxon>
        <taxon>Streptophyta</taxon>
        <taxon>Embryophyta</taxon>
        <taxon>Tracheophyta</taxon>
        <taxon>Spermatophyta</taxon>
        <taxon>Magnoliopsida</taxon>
        <taxon>eudicotyledons</taxon>
        <taxon>Gunneridae</taxon>
        <taxon>Pentapetalae</taxon>
        <taxon>rosids</taxon>
        <taxon>fabids</taxon>
        <taxon>Fabales</taxon>
        <taxon>Fabaceae</taxon>
        <taxon>Papilionoideae</taxon>
        <taxon>50 kb inversion clade</taxon>
        <taxon>dalbergioids sensu lato</taxon>
        <taxon>Dalbergieae</taxon>
        <taxon>Pterocarpus clade</taxon>
        <taxon>Stylosanthes</taxon>
    </lineage>
</organism>
<evidence type="ECO:0000313" key="3">
    <source>
        <dbReference type="Proteomes" id="UP001341840"/>
    </source>
</evidence>
<reference evidence="2 3" key="1">
    <citation type="journal article" date="2023" name="Plants (Basel)">
        <title>Bridging the Gap: Combining Genomics and Transcriptomics Approaches to Understand Stylosanthes scabra, an Orphan Legume from the Brazilian Caatinga.</title>
        <authorList>
            <person name="Ferreira-Neto J.R.C."/>
            <person name="da Silva M.D."/>
            <person name="Binneck E."/>
            <person name="de Melo N.F."/>
            <person name="da Silva R.H."/>
            <person name="de Melo A.L.T.M."/>
            <person name="Pandolfi V."/>
            <person name="Bustamante F.O."/>
            <person name="Brasileiro-Vidal A.C."/>
            <person name="Benko-Iseppon A.M."/>
        </authorList>
    </citation>
    <scope>NUCLEOTIDE SEQUENCE [LARGE SCALE GENOMIC DNA]</scope>
    <source>
        <tissue evidence="2">Leaves</tissue>
    </source>
</reference>
<feature type="region of interest" description="Disordered" evidence="1">
    <location>
        <begin position="273"/>
        <end position="324"/>
    </location>
</feature>
<gene>
    <name evidence="2" type="ORF">PIB30_050642</name>
</gene>
<proteinExistence type="predicted"/>
<feature type="compositionally biased region" description="Polar residues" evidence="1">
    <location>
        <begin position="294"/>
        <end position="305"/>
    </location>
</feature>
<dbReference type="Proteomes" id="UP001341840">
    <property type="component" value="Unassembled WGS sequence"/>
</dbReference>
<sequence>MCDLFPFVGLPLPVIPCFESLDFPSDQAYGDEVWAHTLTPQKLRVGAPGEGLQEMRYKMTLYSPQLVARQFCFAQALPSPTSFNLEDQLVQYEISHMDELIQATEAVEERVKTYRRVSNLVRCYYSTESFDAWWLDYFSSHCPSLEQVSANLGLNSIVQSAPVSKKTKAKTINPFIRRELFMRPFSYLPFPTAQFDIANRLPDPPKGPLSRDCITNPFSTHLSGVTSMPYEWCREKDYLISGYTRIGSYPPGATPIMIMGTASDPQKSIEGWHSEEEKAPKKTKENTKEKKNTGQAKSSSTATLTSRKRNVIEEHLGPPPKSNIETARAILSNPVNIQKFALAAMASSQASMDSTKFLSSHCSDSCCYLSLAVHQPDLTITSPLREPTREADVEDEGPFLVSTPETELFIAKQLLADKQAGLAKIQAITLNLKTKMAEFEQKKALTDSKFISALRAMEEAEVKHK</sequence>
<comment type="caution">
    <text evidence="2">The sequence shown here is derived from an EMBL/GenBank/DDBJ whole genome shotgun (WGS) entry which is preliminary data.</text>
</comment>